<reference evidence="5 6" key="1">
    <citation type="journal article" date="2019" name="Int. J. Syst. Evol. Microbiol.">
        <title>The Global Catalogue of Microorganisms (GCM) 10K type strain sequencing project: providing services to taxonomists for standard genome sequencing and annotation.</title>
        <authorList>
            <consortium name="The Broad Institute Genomics Platform"/>
            <consortium name="The Broad Institute Genome Sequencing Center for Infectious Disease"/>
            <person name="Wu L."/>
            <person name="Ma J."/>
        </authorList>
    </citation>
    <scope>NUCLEOTIDE SEQUENCE [LARGE SCALE GENOMIC DNA]</scope>
    <source>
        <strain evidence="5 6">JCM 13022</strain>
    </source>
</reference>
<dbReference type="GO" id="GO:0016301">
    <property type="term" value="F:kinase activity"/>
    <property type="evidence" value="ECO:0007669"/>
    <property type="project" value="UniProtKB-KW"/>
</dbReference>
<comment type="caution">
    <text evidence="5">The sequence shown here is derived from an EMBL/GenBank/DDBJ whole genome shotgun (WGS) entry which is preliminary data.</text>
</comment>
<protein>
    <submittedName>
        <fullName evidence="5">Diacylglycerol kinase family protein</fullName>
    </submittedName>
</protein>
<dbReference type="Gene3D" id="3.40.50.10330">
    <property type="entry name" value="Probable inorganic polyphosphate/atp-NAD kinase, domain 1"/>
    <property type="match status" value="1"/>
</dbReference>
<dbReference type="Gene3D" id="2.60.200.40">
    <property type="match status" value="1"/>
</dbReference>
<feature type="region of interest" description="Disordered" evidence="3">
    <location>
        <begin position="145"/>
        <end position="177"/>
    </location>
</feature>
<evidence type="ECO:0000259" key="4">
    <source>
        <dbReference type="PROSITE" id="PS50146"/>
    </source>
</evidence>
<dbReference type="InterPro" id="IPR017438">
    <property type="entry name" value="ATP-NAD_kinase_N"/>
</dbReference>
<dbReference type="SUPFAM" id="SSF111331">
    <property type="entry name" value="NAD kinase/diacylglycerol kinase-like"/>
    <property type="match status" value="1"/>
</dbReference>
<evidence type="ECO:0000313" key="5">
    <source>
        <dbReference type="EMBL" id="GAA1215500.1"/>
    </source>
</evidence>
<accession>A0ABN1VKX8</accession>
<comment type="cofactor">
    <cofactor evidence="1">
        <name>Mg(2+)</name>
        <dbReference type="ChEBI" id="CHEBI:18420"/>
    </cofactor>
</comment>
<dbReference type="InterPro" id="IPR016064">
    <property type="entry name" value="NAD/diacylglycerol_kinase_sf"/>
</dbReference>
<dbReference type="InterPro" id="IPR001206">
    <property type="entry name" value="Diacylglycerol_kinase_cat_dom"/>
</dbReference>
<dbReference type="Pfam" id="PF00781">
    <property type="entry name" value="DAGK_cat"/>
    <property type="match status" value="1"/>
</dbReference>
<dbReference type="PANTHER" id="PTHR12358">
    <property type="entry name" value="SPHINGOSINE KINASE"/>
    <property type="match status" value="1"/>
</dbReference>
<evidence type="ECO:0000256" key="1">
    <source>
        <dbReference type="ARBA" id="ARBA00001946"/>
    </source>
</evidence>
<dbReference type="PROSITE" id="PS50146">
    <property type="entry name" value="DAGK"/>
    <property type="match status" value="1"/>
</dbReference>
<gene>
    <name evidence="5" type="ORF">GCM10009675_42080</name>
</gene>
<feature type="domain" description="DAGKc" evidence="4">
    <location>
        <begin position="59"/>
        <end position="232"/>
    </location>
</feature>
<evidence type="ECO:0000313" key="6">
    <source>
        <dbReference type="Proteomes" id="UP001500467"/>
    </source>
</evidence>
<dbReference type="Proteomes" id="UP001500467">
    <property type="component" value="Unassembled WGS sequence"/>
</dbReference>
<keyword evidence="6" id="KW-1185">Reference proteome</keyword>
<sequence length="417" mass="44037">MVCHPDGRFPAPTIATRIRGVVDEPAVVRGALVTAEVDTFADHGRRQQARRTGWRFTYAGRVRAVLVVNPQATATSPGGRDVLAHALASQVKLEVVETEHRGHAMTVARAAARGELGDVGLVVAHGGDGTVNEVVNGLMDGAGRAARHGPGSLRDVRDHETGRVLPGSPADPGSLPPVPAPMLGVVPGGSANVFARALGLPRDPVEATHRLLHAVDTGSTRRVGLGIADGGRAAARADDTSSAVASGARWFTFNAGLGWDADVVAGVDAKRGKRTSPALYARTAVSAYLRPPHGRPAMSLELPGEEPADVRTVFVSNTDPWSYLGSRPVHLNTSSSFDTGLGLFALRKMGTATVLRHLRQALHQGKHRGRRLIREDDVSSVCVKAEKPVNFQVDGDLVGTRTRVEFRSVPRALTVAV</sequence>
<dbReference type="InterPro" id="IPR050187">
    <property type="entry name" value="Lipid_Phosphate_FormReg"/>
</dbReference>
<keyword evidence="5" id="KW-0418">Kinase</keyword>
<keyword evidence="5" id="KW-0808">Transferase</keyword>
<evidence type="ECO:0000256" key="2">
    <source>
        <dbReference type="ARBA" id="ARBA00005983"/>
    </source>
</evidence>
<dbReference type="EMBL" id="BAAALM010000016">
    <property type="protein sequence ID" value="GAA1215500.1"/>
    <property type="molecule type" value="Genomic_DNA"/>
</dbReference>
<proteinExistence type="inferred from homology"/>
<comment type="similarity">
    <text evidence="2">Belongs to the diacylglycerol/lipid kinase family.</text>
</comment>
<dbReference type="SMART" id="SM00046">
    <property type="entry name" value="DAGKc"/>
    <property type="match status" value="1"/>
</dbReference>
<name>A0ABN1VKX8_9PSEU</name>
<dbReference type="PANTHER" id="PTHR12358:SF106">
    <property type="entry name" value="LIPID KINASE YEGS"/>
    <property type="match status" value="1"/>
</dbReference>
<evidence type="ECO:0000256" key="3">
    <source>
        <dbReference type="SAM" id="MobiDB-lite"/>
    </source>
</evidence>
<organism evidence="5 6">
    <name type="scientific">Prauserella alba</name>
    <dbReference type="NCBI Taxonomy" id="176898"/>
    <lineage>
        <taxon>Bacteria</taxon>
        <taxon>Bacillati</taxon>
        <taxon>Actinomycetota</taxon>
        <taxon>Actinomycetes</taxon>
        <taxon>Pseudonocardiales</taxon>
        <taxon>Pseudonocardiaceae</taxon>
        <taxon>Prauserella</taxon>
    </lineage>
</organism>